<dbReference type="InterPro" id="IPR017802">
    <property type="entry name" value="VWFA-rel_acidobac-type"/>
</dbReference>
<protein>
    <submittedName>
        <fullName evidence="2">VWFA-related domain protein</fullName>
    </submittedName>
</protein>
<dbReference type="PaxDb" id="1198114-AciX9_1258"/>
<sequence>MDLSSPLRRQTLRAPLLFAIALSLSLRTFSQQAPATATLRTRARLVVLDVVVTDKNKNPIHGLKKDDFTVLESNNPQKVGSFEEHAALTAAQAASAPPPPNFGPGIFTNYTPTPVNSAVNVLLLDALNTPHIDQAYARSQLIQYLKNARPGTNTAIFTLTTQLHMLQGFTSDPEVLRKVITKQTGRSSPLLDDATGGGGPPVSVTDQMTEELGGTVPAQVLANMQTFENDQNSFQLQLRAKYTLDAMNQLARFLAGIPGRKNLIWFSGSFPLNILPDTSGQSSDPFSAIASSETEYRETTNLLARSQVAVYPIDARGLMTSPSYSAAASGSKYVHNPGAFAKDESDFFFKTADEHGTMTRMAEDTGGHAFINTNGLTEAVAQAIDAGSNYYTLAYTPTDAKWTGNYRKIQVKLAQSGYTLAYRHGYYADEPGSAYSAVTAADTATTPRTDPALMQRAMAHGAPPQTQIIFKIRVLPTTTEEESRLVEGNVAVLGKINGPYRRYAVDFAADPSHIFFTHTPEDHYLARIEFVALVYNADGTLVNSIAQTVPVNVIATTFKELLHSGIPFHQEISVPVKGQYTLRVAMHDLHNNNIGVTELPIAAVKNLPPVPVPAQSPTPHTEAPSPPSKP</sequence>
<proteinExistence type="predicted"/>
<dbReference type="eggNOG" id="ENOG502Z84I">
    <property type="taxonomic scope" value="Bacteria"/>
</dbReference>
<dbReference type="STRING" id="1198114.AciX9_1258"/>
<dbReference type="EMBL" id="CP002480">
    <property type="protein sequence ID" value="ADW68320.1"/>
    <property type="molecule type" value="Genomic_DNA"/>
</dbReference>
<dbReference type="NCBIfam" id="TIGR03436">
    <property type="entry name" value="acidobact_VWFA"/>
    <property type="match status" value="1"/>
</dbReference>
<keyword evidence="3" id="KW-1185">Reference proteome</keyword>
<feature type="region of interest" description="Disordered" evidence="1">
    <location>
        <begin position="610"/>
        <end position="630"/>
    </location>
</feature>
<dbReference type="HOGENOM" id="CLU_454751_0_0_0"/>
<evidence type="ECO:0000313" key="2">
    <source>
        <dbReference type="EMBL" id="ADW68320.1"/>
    </source>
</evidence>
<name>E8X556_GRATM</name>
<dbReference type="KEGG" id="acm:AciX9_1258"/>
<evidence type="ECO:0000256" key="1">
    <source>
        <dbReference type="SAM" id="MobiDB-lite"/>
    </source>
</evidence>
<organism evidence="3">
    <name type="scientific">Granulicella tundricola (strain ATCC BAA-1859 / DSM 23138 / MP5ACTX9)</name>
    <dbReference type="NCBI Taxonomy" id="1198114"/>
    <lineage>
        <taxon>Bacteria</taxon>
        <taxon>Pseudomonadati</taxon>
        <taxon>Acidobacteriota</taxon>
        <taxon>Terriglobia</taxon>
        <taxon>Terriglobales</taxon>
        <taxon>Acidobacteriaceae</taxon>
        <taxon>Granulicella</taxon>
    </lineage>
</organism>
<dbReference type="OrthoDB" id="127623at2"/>
<dbReference type="RefSeq" id="WP_013579643.1">
    <property type="nucleotide sequence ID" value="NC_015064.1"/>
</dbReference>
<dbReference type="AlphaFoldDB" id="E8X556"/>
<accession>E8X556</accession>
<dbReference type="Proteomes" id="UP000000343">
    <property type="component" value="Chromosome"/>
</dbReference>
<evidence type="ECO:0000313" key="3">
    <source>
        <dbReference type="Proteomes" id="UP000000343"/>
    </source>
</evidence>
<gene>
    <name evidence="2" type="ordered locus">AciX9_1258</name>
</gene>
<reference evidence="3" key="1">
    <citation type="submission" date="2011-01" db="EMBL/GenBank/DDBJ databases">
        <title>Complete sequence of chromosome of Acidobacterium sp. MP5ACTX9.</title>
        <authorList>
            <consortium name="US DOE Joint Genome Institute"/>
            <person name="Lucas S."/>
            <person name="Copeland A."/>
            <person name="Lapidus A."/>
            <person name="Cheng J.-F."/>
            <person name="Goodwin L."/>
            <person name="Pitluck S."/>
            <person name="Teshima H."/>
            <person name="Detter J.C."/>
            <person name="Han C."/>
            <person name="Tapia R."/>
            <person name="Land M."/>
            <person name="Hauser L."/>
            <person name="Kyrpides N."/>
            <person name="Ivanova N."/>
            <person name="Ovchinnikova G."/>
            <person name="Pagani I."/>
            <person name="Rawat S.R."/>
            <person name="Mannisto M."/>
            <person name="Haggblom M.M."/>
            <person name="Woyke T."/>
        </authorList>
    </citation>
    <scope>NUCLEOTIDE SEQUENCE [LARGE SCALE GENOMIC DNA]</scope>
    <source>
        <strain evidence="3">MP5ACTX9</strain>
    </source>
</reference>